<sequence>MWLHFPDLMANPRFDPLSCQFFSAGIAQTALTKKANFFRVTTLFVTVFEGGVTHHHSTAGEHSVDALLDYKLQGAVLLRERPP</sequence>
<accession>A0A2H9T3B6</accession>
<name>A0A2H9T3B6_9ZZZZ</name>
<comment type="caution">
    <text evidence="1">The sequence shown here is derived from an EMBL/GenBank/DDBJ whole genome shotgun (WGS) entry which is preliminary data.</text>
</comment>
<evidence type="ECO:0000313" key="1">
    <source>
        <dbReference type="EMBL" id="PJE77723.1"/>
    </source>
</evidence>
<reference evidence="1" key="1">
    <citation type="journal article" date="2017" name="Appl. Environ. Microbiol.">
        <title>Molecular characterization of an Endozoicomonas-like organism causing infection in king scallop Pecten maximus L.</title>
        <authorList>
            <person name="Cano I."/>
            <person name="van Aerle R."/>
            <person name="Ross S."/>
            <person name="Verner-Jeffreys D.W."/>
            <person name="Paley R.K."/>
            <person name="Rimmer G."/>
            <person name="Ryder D."/>
            <person name="Hooper P."/>
            <person name="Stone D."/>
            <person name="Feist S.W."/>
        </authorList>
    </citation>
    <scope>NUCLEOTIDE SEQUENCE</scope>
</reference>
<organism evidence="1">
    <name type="scientific">invertebrate metagenome</name>
    <dbReference type="NCBI Taxonomy" id="1711999"/>
    <lineage>
        <taxon>unclassified sequences</taxon>
        <taxon>metagenomes</taxon>
        <taxon>organismal metagenomes</taxon>
    </lineage>
</organism>
<dbReference type="EMBL" id="NSIT01000409">
    <property type="protein sequence ID" value="PJE77723.1"/>
    <property type="molecule type" value="Genomic_DNA"/>
</dbReference>
<dbReference type="AlphaFoldDB" id="A0A2H9T3B6"/>
<protein>
    <submittedName>
        <fullName evidence="1">Uncharacterized protein</fullName>
    </submittedName>
</protein>
<proteinExistence type="predicted"/>
<gene>
    <name evidence="1" type="ORF">CI610_03348</name>
</gene>